<accession>A0A023ZU39</accession>
<dbReference type="InterPro" id="IPR019506">
    <property type="entry name" value="Pept-inhibitor_PinA"/>
</dbReference>
<dbReference type="KEGG" id="vg:19485231"/>
<dbReference type="RefSeq" id="YP_009030688.1">
    <property type="nucleotide sequence ID" value="NC_024125.2"/>
</dbReference>
<name>A0A023ZU39_9CAUD</name>
<sequence length="161" mass="18826">MITVDKWFRINRVDTGLCNYWPELSAGTVFKVRELAKECEDDIEPDTGIIEIELSDGKIINIYDKPITYWCLWNTESVENGEIEEVVERTNQVVQKPKADFQGERISYALAKLAAQENNDGYEGNLMQAAAEYIEWLENQISFSDQKIRQYKRLHQMFYNT</sequence>
<gene>
    <name evidence="1" type="ORF">e112_083</name>
</gene>
<protein>
    <submittedName>
        <fullName evidence="1">Protease inhibitor</fullName>
    </submittedName>
</protein>
<evidence type="ECO:0000313" key="1">
    <source>
        <dbReference type="EMBL" id="AHY83281.1"/>
    </source>
</evidence>
<organism evidence="1 2">
    <name type="scientific">Escherichia phage vB_EcoM_112</name>
    <dbReference type="NCBI Taxonomy" id="1495285"/>
    <lineage>
        <taxon>Viruses</taxon>
        <taxon>Duplodnaviria</taxon>
        <taxon>Heunggongvirae</taxon>
        <taxon>Uroviricota</taxon>
        <taxon>Caudoviricetes</taxon>
        <taxon>Pantevenvirales</taxon>
        <taxon>Straboviridae</taxon>
        <taxon>Tevenvirinae</taxon>
        <taxon>Tequatrovirus</taxon>
        <taxon>Tequatrovirus e112</taxon>
    </lineage>
</organism>
<dbReference type="Pfam" id="PF10465">
    <property type="entry name" value="Inhibitor_I24"/>
    <property type="match status" value="1"/>
</dbReference>
<dbReference type="Proteomes" id="UP000024439">
    <property type="component" value="Segment"/>
</dbReference>
<reference evidence="1 2" key="1">
    <citation type="submission" date="2014-10" db="EMBL/GenBank/DDBJ databases">
        <title>Complete genome sequence of e11/2, a T-even type bacteriophage specific for E. coli O157:H7.</title>
        <authorList>
            <person name="Coffey B."/>
            <person name="Ross P."/>
            <person name="O'Flynn G."/>
            <person name="O'Sullivan O."/>
            <person name="Casey A."/>
            <person name="Callanan M."/>
            <person name="Coffey A."/>
            <person name="McAuliffe O."/>
        </authorList>
    </citation>
    <scope>NUCLEOTIDE SEQUENCE [LARGE SCALE GENOMIC DNA]</scope>
</reference>
<keyword evidence="2" id="KW-1185">Reference proteome</keyword>
<proteinExistence type="predicted"/>
<evidence type="ECO:0000313" key="2">
    <source>
        <dbReference type="Proteomes" id="UP000024439"/>
    </source>
</evidence>
<dbReference type="EMBL" id="KJ668714">
    <property type="protein sequence ID" value="AHY83281.1"/>
    <property type="molecule type" value="Genomic_DNA"/>
</dbReference>
<dbReference type="GeneID" id="19485231"/>